<evidence type="ECO:0000313" key="8">
    <source>
        <dbReference type="Proteomes" id="UP000002866"/>
    </source>
</evidence>
<dbReference type="InParanoid" id="I2H1H2"/>
<dbReference type="GO" id="GO:0000709">
    <property type="term" value="P:meiotic joint molecule formation"/>
    <property type="evidence" value="ECO:0007669"/>
    <property type="project" value="TreeGrafter"/>
</dbReference>
<dbReference type="KEGG" id="tbl:TBLA_0C04240"/>
<dbReference type="GO" id="GO:0120231">
    <property type="term" value="C:DNA recombinase auxiliary factor complex"/>
    <property type="evidence" value="ECO:0007669"/>
    <property type="project" value="TreeGrafter"/>
</dbReference>
<dbReference type="OrthoDB" id="272266at2759"/>
<dbReference type="InterPro" id="IPR036388">
    <property type="entry name" value="WH-like_DNA-bd_sf"/>
</dbReference>
<dbReference type="PANTHER" id="PTHR15938:SF0">
    <property type="entry name" value="HOMOLOGOUS-PAIRING PROTEIN 2 HOMOLOG"/>
    <property type="match status" value="1"/>
</dbReference>
<dbReference type="RefSeq" id="XP_004179743.1">
    <property type="nucleotide sequence ID" value="XM_004179695.1"/>
</dbReference>
<evidence type="ECO:0000313" key="7">
    <source>
        <dbReference type="EMBL" id="CCH60224.1"/>
    </source>
</evidence>
<dbReference type="EMBL" id="HE806318">
    <property type="protein sequence ID" value="CCH60224.1"/>
    <property type="molecule type" value="Genomic_DNA"/>
</dbReference>
<proteinExistence type="inferred from homology"/>
<dbReference type="GO" id="GO:0120230">
    <property type="term" value="F:recombinase activator activity"/>
    <property type="evidence" value="ECO:0007669"/>
    <property type="project" value="TreeGrafter"/>
</dbReference>
<gene>
    <name evidence="7" type="primary">TBLA0C04240</name>
    <name evidence="7" type="ORF">TBLA_0C04240</name>
</gene>
<dbReference type="GeneID" id="14495204"/>
<evidence type="ECO:0000256" key="1">
    <source>
        <dbReference type="ARBA" id="ARBA00004123"/>
    </source>
</evidence>
<evidence type="ECO:0000256" key="2">
    <source>
        <dbReference type="ARBA" id="ARBA00007922"/>
    </source>
</evidence>
<dbReference type="Pfam" id="PF07106">
    <property type="entry name" value="WHD_TBPIP"/>
    <property type="match status" value="1"/>
</dbReference>
<dbReference type="GO" id="GO:0000794">
    <property type="term" value="C:condensed nuclear chromosome"/>
    <property type="evidence" value="ECO:0007669"/>
    <property type="project" value="TreeGrafter"/>
</dbReference>
<keyword evidence="3" id="KW-0233">DNA recombination</keyword>
<keyword evidence="4" id="KW-0539">Nucleus</keyword>
<dbReference type="OMA" id="RIICKLF"/>
<dbReference type="HOGENOM" id="CLU_063266_2_0_1"/>
<name>I2H1H2_HENB6</name>
<organism evidence="7 8">
    <name type="scientific">Henningerozyma blattae (strain ATCC 34711 / CBS 6284 / DSM 70876 / NBRC 10599 / NRRL Y-10934 / UCD 77-7)</name>
    <name type="common">Yeast</name>
    <name type="synonym">Tetrapisispora blattae</name>
    <dbReference type="NCBI Taxonomy" id="1071380"/>
    <lineage>
        <taxon>Eukaryota</taxon>
        <taxon>Fungi</taxon>
        <taxon>Dikarya</taxon>
        <taxon>Ascomycota</taxon>
        <taxon>Saccharomycotina</taxon>
        <taxon>Saccharomycetes</taxon>
        <taxon>Saccharomycetales</taxon>
        <taxon>Saccharomycetaceae</taxon>
        <taxon>Henningerozyma</taxon>
    </lineage>
</organism>
<keyword evidence="8" id="KW-1185">Reference proteome</keyword>
<dbReference type="Proteomes" id="UP000002866">
    <property type="component" value="Chromosome 3"/>
</dbReference>
<dbReference type="InterPro" id="IPR010776">
    <property type="entry name" value="Hop2_WH_dom"/>
</dbReference>
<protein>
    <recommendedName>
        <fullName evidence="6">Homologous-pairing protein 2 winged helix domain-containing protein</fullName>
    </recommendedName>
</protein>
<dbReference type="PANTHER" id="PTHR15938">
    <property type="entry name" value="TBP-1 INTERACTING PROTEIN"/>
    <property type="match status" value="1"/>
</dbReference>
<evidence type="ECO:0000259" key="6">
    <source>
        <dbReference type="Pfam" id="PF07106"/>
    </source>
</evidence>
<comment type="subcellular location">
    <subcellularLocation>
        <location evidence="1">Nucleus</location>
    </subcellularLocation>
</comment>
<evidence type="ECO:0000256" key="4">
    <source>
        <dbReference type="ARBA" id="ARBA00023242"/>
    </source>
</evidence>
<evidence type="ECO:0000256" key="5">
    <source>
        <dbReference type="ARBA" id="ARBA00023254"/>
    </source>
</evidence>
<keyword evidence="5" id="KW-0469">Meiosis</keyword>
<feature type="domain" description="Homologous-pairing protein 2 winged helix" evidence="6">
    <location>
        <begin position="30"/>
        <end position="88"/>
    </location>
</feature>
<sequence length="228" mass="26370">MGGYFAWPGKNSSIKIERICSLSCKEYCNNEKNMPYSFNDLLQNLKNANKDDSNIAITKPALLKSLDALALNNEILSKPFGKVTIYCCVEQKPCQETSENVTWDAVNELKMELVNLDKDLNDWQKQMTALHKYPDNLTLLKEIFLLEQELLELQSMTKQLNNSTNFCSQQEVKCFMEMEKQIESELVKRKKLLKQIVLVLKDAVNPSNMNEFLVCIYDTILLSHMTFY</sequence>
<dbReference type="FunCoup" id="I2H1H2">
    <property type="interactions" value="244"/>
</dbReference>
<accession>I2H1H2</accession>
<evidence type="ECO:0000256" key="3">
    <source>
        <dbReference type="ARBA" id="ARBA00023172"/>
    </source>
</evidence>
<dbReference type="GO" id="GO:0007129">
    <property type="term" value="P:homologous chromosome pairing at meiosis"/>
    <property type="evidence" value="ECO:0007669"/>
    <property type="project" value="TreeGrafter"/>
</dbReference>
<comment type="similarity">
    <text evidence="2">Belongs to the HOP2 family.</text>
</comment>
<dbReference type="GO" id="GO:0010774">
    <property type="term" value="P:meiotic strand invasion involved in reciprocal meiotic recombination"/>
    <property type="evidence" value="ECO:0007669"/>
    <property type="project" value="TreeGrafter"/>
</dbReference>
<dbReference type="GO" id="GO:0003690">
    <property type="term" value="F:double-stranded DNA binding"/>
    <property type="evidence" value="ECO:0007669"/>
    <property type="project" value="TreeGrafter"/>
</dbReference>
<dbReference type="STRING" id="1071380.I2H1H2"/>
<dbReference type="AlphaFoldDB" id="I2H1H2"/>
<dbReference type="Gene3D" id="1.10.10.10">
    <property type="entry name" value="Winged helix-like DNA-binding domain superfamily/Winged helix DNA-binding domain"/>
    <property type="match status" value="1"/>
</dbReference>
<reference evidence="7 8" key="1">
    <citation type="journal article" date="2011" name="Proc. Natl. Acad. Sci. U.S.A.">
        <title>Evolutionary erosion of yeast sex chromosomes by mating-type switching accidents.</title>
        <authorList>
            <person name="Gordon J.L."/>
            <person name="Armisen D."/>
            <person name="Proux-Wera E."/>
            <person name="Oheigeartaigh S.S."/>
            <person name="Byrne K.P."/>
            <person name="Wolfe K.H."/>
        </authorList>
    </citation>
    <scope>NUCLEOTIDE SEQUENCE [LARGE SCALE GENOMIC DNA]</scope>
    <source>
        <strain evidence="8">ATCC 34711 / CBS 6284 / DSM 70876 / NBRC 10599 / NRRL Y-10934 / UCD 77-7</strain>
    </source>
</reference>